<dbReference type="AlphaFoldDB" id="A0A8T2AAP6"/>
<dbReference type="Pfam" id="PF00646">
    <property type="entry name" value="F-box"/>
    <property type="match status" value="1"/>
</dbReference>
<evidence type="ECO:0000313" key="2">
    <source>
        <dbReference type="EMBL" id="KAG7569044.1"/>
    </source>
</evidence>
<dbReference type="PANTHER" id="PTHR47993">
    <property type="entry name" value="OS09G0372900 PROTEIN-RELATED"/>
    <property type="match status" value="1"/>
</dbReference>
<protein>
    <submittedName>
        <fullName evidence="2">F-box-like domain superfamily</fullName>
    </submittedName>
</protein>
<dbReference type="PANTHER" id="PTHR47993:SF339">
    <property type="entry name" value="F-BOX DOMAIN-CONTAINING PROTEIN"/>
    <property type="match status" value="1"/>
</dbReference>
<name>A0A8T2AAP6_9BRAS</name>
<dbReference type="SMART" id="SM00256">
    <property type="entry name" value="FBOX"/>
    <property type="match status" value="1"/>
</dbReference>
<dbReference type="Proteomes" id="UP000694240">
    <property type="component" value="Chromosome 9"/>
</dbReference>
<dbReference type="EMBL" id="JAEFBK010000009">
    <property type="protein sequence ID" value="KAG7569044.1"/>
    <property type="molecule type" value="Genomic_DNA"/>
</dbReference>
<dbReference type="InterPro" id="IPR006527">
    <property type="entry name" value="F-box-assoc_dom_typ1"/>
</dbReference>
<dbReference type="CDD" id="cd22157">
    <property type="entry name" value="F-box_AtFBW1-like"/>
    <property type="match status" value="1"/>
</dbReference>
<keyword evidence="3" id="KW-1185">Reference proteome</keyword>
<comment type="caution">
    <text evidence="2">The sequence shown here is derived from an EMBL/GenBank/DDBJ whole genome shotgun (WGS) entry which is preliminary data.</text>
</comment>
<reference evidence="2 3" key="1">
    <citation type="submission" date="2020-12" db="EMBL/GenBank/DDBJ databases">
        <title>Concerted genomic and epigenomic changes stabilize Arabidopsis allopolyploids.</title>
        <authorList>
            <person name="Chen Z."/>
        </authorList>
    </citation>
    <scope>NUCLEOTIDE SEQUENCE [LARGE SCALE GENOMIC DNA]</scope>
    <source>
        <strain evidence="2">Allo738</strain>
        <tissue evidence="2">Leaf</tissue>
    </source>
</reference>
<dbReference type="InterPro" id="IPR050233">
    <property type="entry name" value="A_thaliana_F-box"/>
</dbReference>
<evidence type="ECO:0000313" key="3">
    <source>
        <dbReference type="Proteomes" id="UP000694240"/>
    </source>
</evidence>
<proteinExistence type="predicted"/>
<gene>
    <name evidence="2" type="ORF">ISN45_Aa04g018040</name>
</gene>
<sequence length="358" mass="41297">MTTMLDLPWELVEEILCRVPVKSMRTVRLTCKTWNTLSNHIGKAAPAREGEFLAIRLANFRVYLMSFSHNNSDSSIKPRGKLISLTDPDDVDIVVVCFCEGLLLCTRKDLSKIVVWNPYSGQTWWICVEPRFFHNRKLFFGHALGYDKNKSHKILRFSYSCSQNVHEIIEFKSNSWRVLDVTPDSYIGYYECGVSLKGNMYWKATYKNLGGVPDFLLCFDFTKESFGPHLPLPFETNYDVVTLSPFGEEQLAVLFQPYNKKGMEIWVTTKIEPSAVSWIKFLAVVDMRPVLYDGSFLIDEEKRAVVVFDRDENLTNLTRYKAYIIGENGYFKEVDLRKVTETKGFWAACSYVPSSVFV</sequence>
<evidence type="ECO:0000259" key="1">
    <source>
        <dbReference type="PROSITE" id="PS50181"/>
    </source>
</evidence>
<organism evidence="2 3">
    <name type="scientific">Arabidopsis thaliana x Arabidopsis arenosa</name>
    <dbReference type="NCBI Taxonomy" id="1240361"/>
    <lineage>
        <taxon>Eukaryota</taxon>
        <taxon>Viridiplantae</taxon>
        <taxon>Streptophyta</taxon>
        <taxon>Embryophyta</taxon>
        <taxon>Tracheophyta</taxon>
        <taxon>Spermatophyta</taxon>
        <taxon>Magnoliopsida</taxon>
        <taxon>eudicotyledons</taxon>
        <taxon>Gunneridae</taxon>
        <taxon>Pentapetalae</taxon>
        <taxon>rosids</taxon>
        <taxon>malvids</taxon>
        <taxon>Brassicales</taxon>
        <taxon>Brassicaceae</taxon>
        <taxon>Camelineae</taxon>
        <taxon>Arabidopsis</taxon>
    </lineage>
</organism>
<feature type="domain" description="F-box" evidence="1">
    <location>
        <begin position="1"/>
        <end position="37"/>
    </location>
</feature>
<dbReference type="InterPro" id="IPR001810">
    <property type="entry name" value="F-box_dom"/>
</dbReference>
<dbReference type="PROSITE" id="PS50181">
    <property type="entry name" value="FBOX"/>
    <property type="match status" value="1"/>
</dbReference>
<dbReference type="InterPro" id="IPR017451">
    <property type="entry name" value="F-box-assoc_interact_dom"/>
</dbReference>
<accession>A0A8T2AAP6</accession>
<dbReference type="Pfam" id="PF07734">
    <property type="entry name" value="FBA_1"/>
    <property type="match status" value="1"/>
</dbReference>
<dbReference type="NCBIfam" id="TIGR01640">
    <property type="entry name" value="F_box_assoc_1"/>
    <property type="match status" value="1"/>
</dbReference>